<name>A0A1T5EQM5_9SPHI</name>
<proteinExistence type="predicted"/>
<dbReference type="Pfam" id="PF22817">
    <property type="entry name" value="ApeP-like"/>
    <property type="match status" value="1"/>
</dbReference>
<protein>
    <submittedName>
        <fullName evidence="1">3-hydroxymyristoyl/3-hydroxydecanoyl-(Acyl carrier protein) dehydratase</fullName>
    </submittedName>
</protein>
<gene>
    <name evidence="1" type="ORF">SAMN05660841_02724</name>
</gene>
<dbReference type="Gene3D" id="3.10.129.10">
    <property type="entry name" value="Hotdog Thioesterase"/>
    <property type="match status" value="1"/>
</dbReference>
<sequence length="153" mass="17152">MDIGLVKIPIHEFLPHRAPMLMVDYIVEISQRHVICEYTITKDCVFLTGDCLQEVGLIEHMAQTCSSIVGQNYYSEDYNPDVDERVIGFISAIKSVCIEQLPQQGACIRTKASLVSQFEGVGYTICTMSVVAEVVDMKIAEADINLFLQERKS</sequence>
<dbReference type="AlphaFoldDB" id="A0A1T5EQM5"/>
<dbReference type="EMBL" id="FUZF01000012">
    <property type="protein sequence ID" value="SKB86251.1"/>
    <property type="molecule type" value="Genomic_DNA"/>
</dbReference>
<evidence type="ECO:0000313" key="2">
    <source>
        <dbReference type="Proteomes" id="UP000190150"/>
    </source>
</evidence>
<dbReference type="InterPro" id="IPR029069">
    <property type="entry name" value="HotDog_dom_sf"/>
</dbReference>
<dbReference type="RefSeq" id="WP_139375316.1">
    <property type="nucleotide sequence ID" value="NZ_FUZF01000012.1"/>
</dbReference>
<dbReference type="STRING" id="1513896.SAMN05660841_02724"/>
<dbReference type="Proteomes" id="UP000190150">
    <property type="component" value="Unassembled WGS sequence"/>
</dbReference>
<dbReference type="InterPro" id="IPR016776">
    <property type="entry name" value="ApeP-like_dehydratase"/>
</dbReference>
<organism evidence="1 2">
    <name type="scientific">Sphingobacterium nematocida</name>
    <dbReference type="NCBI Taxonomy" id="1513896"/>
    <lineage>
        <taxon>Bacteria</taxon>
        <taxon>Pseudomonadati</taxon>
        <taxon>Bacteroidota</taxon>
        <taxon>Sphingobacteriia</taxon>
        <taxon>Sphingobacteriales</taxon>
        <taxon>Sphingobacteriaceae</taxon>
        <taxon>Sphingobacterium</taxon>
    </lineage>
</organism>
<keyword evidence="2" id="KW-1185">Reference proteome</keyword>
<dbReference type="OrthoDB" id="2922403at2"/>
<accession>A0A1T5EQM5</accession>
<evidence type="ECO:0000313" key="1">
    <source>
        <dbReference type="EMBL" id="SKB86251.1"/>
    </source>
</evidence>
<reference evidence="2" key="1">
    <citation type="submission" date="2017-02" db="EMBL/GenBank/DDBJ databases">
        <authorList>
            <person name="Varghese N."/>
            <person name="Submissions S."/>
        </authorList>
    </citation>
    <scope>NUCLEOTIDE SEQUENCE [LARGE SCALE GENOMIC DNA]</scope>
    <source>
        <strain evidence="2">DSM 24091</strain>
    </source>
</reference>
<dbReference type="SUPFAM" id="SSF54637">
    <property type="entry name" value="Thioesterase/thiol ester dehydrase-isomerase"/>
    <property type="match status" value="1"/>
</dbReference>